<evidence type="ECO:0000313" key="1">
    <source>
        <dbReference type="EMBL" id="GBM11658.1"/>
    </source>
</evidence>
<dbReference type="Proteomes" id="UP000499080">
    <property type="component" value="Unassembled WGS sequence"/>
</dbReference>
<evidence type="ECO:0008006" key="3">
    <source>
        <dbReference type="Google" id="ProtNLM"/>
    </source>
</evidence>
<name>A0A4Y2D6Q3_ARAVE</name>
<protein>
    <recommendedName>
        <fullName evidence="3">OTU domain-containing protein</fullName>
    </recommendedName>
</protein>
<dbReference type="Gene3D" id="3.90.70.80">
    <property type="match status" value="1"/>
</dbReference>
<organism evidence="1 2">
    <name type="scientific">Araneus ventricosus</name>
    <name type="common">Orbweaver spider</name>
    <name type="synonym">Epeira ventricosa</name>
    <dbReference type="NCBI Taxonomy" id="182803"/>
    <lineage>
        <taxon>Eukaryota</taxon>
        <taxon>Metazoa</taxon>
        <taxon>Ecdysozoa</taxon>
        <taxon>Arthropoda</taxon>
        <taxon>Chelicerata</taxon>
        <taxon>Arachnida</taxon>
        <taxon>Araneae</taxon>
        <taxon>Araneomorphae</taxon>
        <taxon>Entelegynae</taxon>
        <taxon>Araneoidea</taxon>
        <taxon>Araneidae</taxon>
        <taxon>Araneus</taxon>
    </lineage>
</organism>
<accession>A0A4Y2D6Q3</accession>
<dbReference type="AlphaFoldDB" id="A0A4Y2D6Q3"/>
<sequence>MECQKYCEIPIIGDGNCLFRAISFCIHASEDFRAEIREKVIPNNTTRWGLLKNFTILKESVVYKEYKIYYGFMVCSTDLHAVFKTENRSGGEPRSSEVAGAVLSKVGVSREFDEREARVTCKN</sequence>
<reference evidence="1 2" key="1">
    <citation type="journal article" date="2019" name="Sci. Rep.">
        <title>Orb-weaving spider Araneus ventricosus genome elucidates the spidroin gene catalogue.</title>
        <authorList>
            <person name="Kono N."/>
            <person name="Nakamura H."/>
            <person name="Ohtoshi R."/>
            <person name="Moran D.A.P."/>
            <person name="Shinohara A."/>
            <person name="Yoshida Y."/>
            <person name="Fujiwara M."/>
            <person name="Mori M."/>
            <person name="Tomita M."/>
            <person name="Arakawa K."/>
        </authorList>
    </citation>
    <scope>NUCLEOTIDE SEQUENCE [LARGE SCALE GENOMIC DNA]</scope>
</reference>
<keyword evidence="2" id="KW-1185">Reference proteome</keyword>
<comment type="caution">
    <text evidence="1">The sequence shown here is derived from an EMBL/GenBank/DDBJ whole genome shotgun (WGS) entry which is preliminary data.</text>
</comment>
<gene>
    <name evidence="1" type="ORF">AVEN_16964_1</name>
</gene>
<evidence type="ECO:0000313" key="2">
    <source>
        <dbReference type="Proteomes" id="UP000499080"/>
    </source>
</evidence>
<dbReference type="OrthoDB" id="6095088at2759"/>
<proteinExistence type="predicted"/>
<dbReference type="EMBL" id="BGPR01000302">
    <property type="protein sequence ID" value="GBM11658.1"/>
    <property type="molecule type" value="Genomic_DNA"/>
</dbReference>